<protein>
    <submittedName>
        <fullName evidence="1">CLUMA_CG007450, isoform A</fullName>
    </submittedName>
</protein>
<dbReference type="Proteomes" id="UP000183832">
    <property type="component" value="Unassembled WGS sequence"/>
</dbReference>
<gene>
    <name evidence="1" type="ORF">CLUMA_CG007450</name>
</gene>
<name>A0A1J1I142_9DIPT</name>
<dbReference type="EMBL" id="CVRI01000038">
    <property type="protein sequence ID" value="CRK93923.1"/>
    <property type="molecule type" value="Genomic_DNA"/>
</dbReference>
<evidence type="ECO:0000313" key="2">
    <source>
        <dbReference type="Proteomes" id="UP000183832"/>
    </source>
</evidence>
<organism evidence="1 2">
    <name type="scientific">Clunio marinus</name>
    <dbReference type="NCBI Taxonomy" id="568069"/>
    <lineage>
        <taxon>Eukaryota</taxon>
        <taxon>Metazoa</taxon>
        <taxon>Ecdysozoa</taxon>
        <taxon>Arthropoda</taxon>
        <taxon>Hexapoda</taxon>
        <taxon>Insecta</taxon>
        <taxon>Pterygota</taxon>
        <taxon>Neoptera</taxon>
        <taxon>Endopterygota</taxon>
        <taxon>Diptera</taxon>
        <taxon>Nematocera</taxon>
        <taxon>Chironomoidea</taxon>
        <taxon>Chironomidae</taxon>
        <taxon>Clunio</taxon>
    </lineage>
</organism>
<dbReference type="AlphaFoldDB" id="A0A1J1I142"/>
<keyword evidence="2" id="KW-1185">Reference proteome</keyword>
<evidence type="ECO:0000313" key="1">
    <source>
        <dbReference type="EMBL" id="CRK93923.1"/>
    </source>
</evidence>
<accession>A0A1J1I142</accession>
<reference evidence="1 2" key="1">
    <citation type="submission" date="2015-04" db="EMBL/GenBank/DDBJ databases">
        <authorList>
            <person name="Syromyatnikov M.Y."/>
            <person name="Popov V.N."/>
        </authorList>
    </citation>
    <scope>NUCLEOTIDE SEQUENCE [LARGE SCALE GENOMIC DNA]</scope>
</reference>
<sequence length="95" mass="11346">MTTGCCSFNEETITRKEWNCCQHWPKNSLNDCCFLVDVKGIQEIEDYRQLFNDGLGGINVQHKWLKRSALLNTCLYDIIYEKRREKFYILKKLHP</sequence>
<proteinExistence type="predicted"/>